<dbReference type="Pfam" id="PF04542">
    <property type="entry name" value="Sigma70_r2"/>
    <property type="match status" value="1"/>
</dbReference>
<dbReference type="EMBL" id="JBDIME010000017">
    <property type="protein sequence ID" value="MEN2791430.1"/>
    <property type="molecule type" value="Genomic_DNA"/>
</dbReference>
<dbReference type="Gene3D" id="1.10.1740.10">
    <property type="match status" value="1"/>
</dbReference>
<dbReference type="InterPro" id="IPR013325">
    <property type="entry name" value="RNA_pol_sigma_r2"/>
</dbReference>
<dbReference type="InterPro" id="IPR013324">
    <property type="entry name" value="RNA_pol_sigma_r3/r4-like"/>
</dbReference>
<accession>A0ABU9Y6L1</accession>
<evidence type="ECO:0000313" key="7">
    <source>
        <dbReference type="EMBL" id="MEN2791430.1"/>
    </source>
</evidence>
<comment type="caution">
    <text evidence="7">The sequence shown here is derived from an EMBL/GenBank/DDBJ whole genome shotgun (WGS) entry which is preliminary data.</text>
</comment>
<dbReference type="InterPro" id="IPR036388">
    <property type="entry name" value="WH-like_DNA-bd_sf"/>
</dbReference>
<evidence type="ECO:0000256" key="3">
    <source>
        <dbReference type="ARBA" id="ARBA00023082"/>
    </source>
</evidence>
<reference evidence="7 8" key="1">
    <citation type="submission" date="2024-05" db="EMBL/GenBank/DDBJ databases">
        <authorList>
            <person name="Liu Q."/>
            <person name="Xin Y.-H."/>
        </authorList>
    </citation>
    <scope>NUCLEOTIDE SEQUENCE [LARGE SCALE GENOMIC DNA]</scope>
    <source>
        <strain evidence="7 8">CGMCC 1.10181</strain>
    </source>
</reference>
<dbReference type="Proteomes" id="UP001419910">
    <property type="component" value="Unassembled WGS sequence"/>
</dbReference>
<dbReference type="SUPFAM" id="SSF88946">
    <property type="entry name" value="Sigma2 domain of RNA polymerase sigma factors"/>
    <property type="match status" value="1"/>
</dbReference>
<dbReference type="InterPro" id="IPR014284">
    <property type="entry name" value="RNA_pol_sigma-70_dom"/>
</dbReference>
<dbReference type="NCBIfam" id="TIGR02937">
    <property type="entry name" value="sigma70-ECF"/>
    <property type="match status" value="1"/>
</dbReference>
<protein>
    <submittedName>
        <fullName evidence="7">RNA polymerase sigma factor</fullName>
    </submittedName>
</protein>
<evidence type="ECO:0000259" key="6">
    <source>
        <dbReference type="Pfam" id="PF08281"/>
    </source>
</evidence>
<evidence type="ECO:0000256" key="2">
    <source>
        <dbReference type="ARBA" id="ARBA00023015"/>
    </source>
</evidence>
<evidence type="ECO:0000313" key="8">
    <source>
        <dbReference type="Proteomes" id="UP001419910"/>
    </source>
</evidence>
<gene>
    <name evidence="7" type="ORF">ABC974_17470</name>
</gene>
<name>A0ABU9Y6L1_9SPHN</name>
<keyword evidence="4" id="KW-0804">Transcription</keyword>
<feature type="domain" description="RNA polymerase sigma factor 70 region 4 type 2" evidence="6">
    <location>
        <begin position="113"/>
        <end position="164"/>
    </location>
</feature>
<sequence>MDGEGLGRVLAENRARLIRFFTSRTGNVDEAEDVVQEIWLHVQRTGSGPIANPLSYLHRVGMNLVIDRLRGGRRRTARDTAWAEATTTLAGDEAVDETPSAFDRLAGREEAARVATAIAALPPGARRVFTWHRLEGRPHSAIAAELGISRSAVEKHIAVALRHLRATLDD</sequence>
<evidence type="ECO:0000259" key="5">
    <source>
        <dbReference type="Pfam" id="PF04542"/>
    </source>
</evidence>
<dbReference type="PANTHER" id="PTHR43133:SF63">
    <property type="entry name" value="RNA POLYMERASE SIGMA FACTOR FECI-RELATED"/>
    <property type="match status" value="1"/>
</dbReference>
<proteinExistence type="inferred from homology"/>
<dbReference type="PANTHER" id="PTHR43133">
    <property type="entry name" value="RNA POLYMERASE ECF-TYPE SIGMA FACTO"/>
    <property type="match status" value="1"/>
</dbReference>
<evidence type="ECO:0000256" key="4">
    <source>
        <dbReference type="ARBA" id="ARBA00023163"/>
    </source>
</evidence>
<feature type="domain" description="RNA polymerase sigma-70 region 2" evidence="5">
    <location>
        <begin position="12"/>
        <end position="74"/>
    </location>
</feature>
<keyword evidence="8" id="KW-1185">Reference proteome</keyword>
<dbReference type="Gene3D" id="1.10.10.10">
    <property type="entry name" value="Winged helix-like DNA-binding domain superfamily/Winged helix DNA-binding domain"/>
    <property type="match status" value="1"/>
</dbReference>
<evidence type="ECO:0000256" key="1">
    <source>
        <dbReference type="ARBA" id="ARBA00010641"/>
    </source>
</evidence>
<dbReference type="SUPFAM" id="SSF88659">
    <property type="entry name" value="Sigma3 and sigma4 domains of RNA polymerase sigma factors"/>
    <property type="match status" value="1"/>
</dbReference>
<comment type="similarity">
    <text evidence="1">Belongs to the sigma-70 factor family. ECF subfamily.</text>
</comment>
<keyword evidence="2" id="KW-0805">Transcription regulation</keyword>
<keyword evidence="3" id="KW-0731">Sigma factor</keyword>
<dbReference type="Pfam" id="PF08281">
    <property type="entry name" value="Sigma70_r4_2"/>
    <property type="match status" value="1"/>
</dbReference>
<dbReference type="InterPro" id="IPR013249">
    <property type="entry name" value="RNA_pol_sigma70_r4_t2"/>
</dbReference>
<organism evidence="7 8">
    <name type="scientific">Sphingomonas oligophenolica</name>
    <dbReference type="NCBI Taxonomy" id="301154"/>
    <lineage>
        <taxon>Bacteria</taxon>
        <taxon>Pseudomonadati</taxon>
        <taxon>Pseudomonadota</taxon>
        <taxon>Alphaproteobacteria</taxon>
        <taxon>Sphingomonadales</taxon>
        <taxon>Sphingomonadaceae</taxon>
        <taxon>Sphingomonas</taxon>
    </lineage>
</organism>
<dbReference type="RefSeq" id="WP_343890374.1">
    <property type="nucleotide sequence ID" value="NZ_BAAAEH010000032.1"/>
</dbReference>
<dbReference type="InterPro" id="IPR007627">
    <property type="entry name" value="RNA_pol_sigma70_r2"/>
</dbReference>
<dbReference type="InterPro" id="IPR039425">
    <property type="entry name" value="RNA_pol_sigma-70-like"/>
</dbReference>